<dbReference type="WBParaSite" id="HNAJ_0000587901-mRNA-1">
    <property type="protein sequence ID" value="HNAJ_0000587901-mRNA-1"/>
    <property type="gene ID" value="HNAJ_0000587901"/>
</dbReference>
<dbReference type="EMBL" id="UZAE01005580">
    <property type="protein sequence ID" value="VDO01733.1"/>
    <property type="molecule type" value="Genomic_DNA"/>
</dbReference>
<evidence type="ECO:0000313" key="2">
    <source>
        <dbReference type="Proteomes" id="UP000278807"/>
    </source>
</evidence>
<sequence>MLKLKGYQQWVLEEEKASSFLSYHNSKALLSTVIAVLTSEEQSLGLRQPTGVGARPRPMATELCNQNDPGTTDVTLPNTTIPISLPSSTNGKIMHFDSEFNDSYLGPDLYIPCNFKQQSTHPSMNVIESNLTGPFIDGCGDTVDSSNNQARLETIYESLQPKLWNDNLANNFAQLKLGDSFLKQEYQTSLNTSQMANAANEDAERLKFLTCNIDDNNRNNFRSTNSTFSFESLQSL</sequence>
<proteinExistence type="predicted"/>
<reference evidence="3" key="1">
    <citation type="submission" date="2017-02" db="UniProtKB">
        <authorList>
            <consortium name="WormBaseParasite"/>
        </authorList>
    </citation>
    <scope>IDENTIFICATION</scope>
</reference>
<protein>
    <submittedName>
        <fullName evidence="3">MADS-box domain-containing protein</fullName>
    </submittedName>
</protein>
<evidence type="ECO:0000313" key="3">
    <source>
        <dbReference type="WBParaSite" id="HNAJ_0000587901-mRNA-1"/>
    </source>
</evidence>
<evidence type="ECO:0000313" key="1">
    <source>
        <dbReference type="EMBL" id="VDO01733.1"/>
    </source>
</evidence>
<dbReference type="Proteomes" id="UP000278807">
    <property type="component" value="Unassembled WGS sequence"/>
</dbReference>
<organism evidence="3">
    <name type="scientific">Rodentolepis nana</name>
    <name type="common">Dwarf tapeworm</name>
    <name type="synonym">Hymenolepis nana</name>
    <dbReference type="NCBI Taxonomy" id="102285"/>
    <lineage>
        <taxon>Eukaryota</taxon>
        <taxon>Metazoa</taxon>
        <taxon>Spiralia</taxon>
        <taxon>Lophotrochozoa</taxon>
        <taxon>Platyhelminthes</taxon>
        <taxon>Cestoda</taxon>
        <taxon>Eucestoda</taxon>
        <taxon>Cyclophyllidea</taxon>
        <taxon>Hymenolepididae</taxon>
        <taxon>Rodentolepis</taxon>
    </lineage>
</organism>
<reference evidence="1 2" key="2">
    <citation type="submission" date="2018-11" db="EMBL/GenBank/DDBJ databases">
        <authorList>
            <consortium name="Pathogen Informatics"/>
        </authorList>
    </citation>
    <scope>NUCLEOTIDE SEQUENCE [LARGE SCALE GENOMIC DNA]</scope>
</reference>
<dbReference type="AlphaFoldDB" id="A0A0R3TFN8"/>
<dbReference type="STRING" id="102285.A0A0R3TFN8"/>
<keyword evidence="2" id="KW-1185">Reference proteome</keyword>
<accession>A0A0R3TFN8</accession>
<dbReference type="OrthoDB" id="6103986at2759"/>
<gene>
    <name evidence="1" type="ORF">HNAJ_LOCUS5873</name>
</gene>
<name>A0A0R3TFN8_RODNA</name>